<evidence type="ECO:0000256" key="2">
    <source>
        <dbReference type="ARBA" id="ARBA00022771"/>
    </source>
</evidence>
<evidence type="ECO:0000256" key="3">
    <source>
        <dbReference type="ARBA" id="ARBA00022833"/>
    </source>
</evidence>
<proteinExistence type="predicted"/>
<dbReference type="PANTHER" id="PTHR24082">
    <property type="entry name" value="NUCLEAR HORMONE RECEPTOR"/>
    <property type="match status" value="1"/>
</dbReference>
<keyword evidence="7" id="KW-0675">Receptor</keyword>
<protein>
    <recommendedName>
        <fullName evidence="9">Nuclear receptor domain-containing protein</fullName>
    </recommendedName>
</protein>
<dbReference type="GO" id="GO:0008270">
    <property type="term" value="F:zinc ion binding"/>
    <property type="evidence" value="ECO:0007669"/>
    <property type="project" value="UniProtKB-KW"/>
</dbReference>
<dbReference type="GO" id="GO:0000122">
    <property type="term" value="P:negative regulation of transcription by RNA polymerase II"/>
    <property type="evidence" value="ECO:0007669"/>
    <property type="project" value="TreeGrafter"/>
</dbReference>
<dbReference type="InterPro" id="IPR050234">
    <property type="entry name" value="Nuclear_hormone_rcpt_NR1"/>
</dbReference>
<keyword evidence="11" id="KW-1185">Reference proteome</keyword>
<dbReference type="AlphaFoldDB" id="A0A7R9KEJ4"/>
<dbReference type="GO" id="GO:0045944">
    <property type="term" value="P:positive regulation of transcription by RNA polymerase II"/>
    <property type="evidence" value="ECO:0007669"/>
    <property type="project" value="TreeGrafter"/>
</dbReference>
<dbReference type="EMBL" id="CAJPIZ010000702">
    <property type="protein sequence ID" value="CAG2102085.1"/>
    <property type="molecule type" value="Genomic_DNA"/>
</dbReference>
<gene>
    <name evidence="10" type="ORF">OSB1V03_LOCUS2126</name>
</gene>
<dbReference type="PANTHER" id="PTHR24082:SF507">
    <property type="entry name" value="BILE ACID RECEPTOR-RELATED"/>
    <property type="match status" value="1"/>
</dbReference>
<evidence type="ECO:0000256" key="8">
    <source>
        <dbReference type="ARBA" id="ARBA00023242"/>
    </source>
</evidence>
<dbReference type="SUPFAM" id="SSF57716">
    <property type="entry name" value="Glucocorticoid receptor-like (DNA-binding domain)"/>
    <property type="match status" value="1"/>
</dbReference>
<dbReference type="GO" id="GO:0004879">
    <property type="term" value="F:nuclear receptor activity"/>
    <property type="evidence" value="ECO:0007669"/>
    <property type="project" value="TreeGrafter"/>
</dbReference>
<reference evidence="10" key="1">
    <citation type="submission" date="2020-11" db="EMBL/GenBank/DDBJ databases">
        <authorList>
            <person name="Tran Van P."/>
        </authorList>
    </citation>
    <scope>NUCLEOTIDE SEQUENCE</scope>
</reference>
<evidence type="ECO:0000313" key="11">
    <source>
        <dbReference type="Proteomes" id="UP000759131"/>
    </source>
</evidence>
<evidence type="ECO:0000256" key="1">
    <source>
        <dbReference type="ARBA" id="ARBA00022723"/>
    </source>
</evidence>
<name>A0A7R9KEJ4_9ACAR</name>
<organism evidence="10">
    <name type="scientific">Medioppia subpectinata</name>
    <dbReference type="NCBI Taxonomy" id="1979941"/>
    <lineage>
        <taxon>Eukaryota</taxon>
        <taxon>Metazoa</taxon>
        <taxon>Ecdysozoa</taxon>
        <taxon>Arthropoda</taxon>
        <taxon>Chelicerata</taxon>
        <taxon>Arachnida</taxon>
        <taxon>Acari</taxon>
        <taxon>Acariformes</taxon>
        <taxon>Sarcoptiformes</taxon>
        <taxon>Oribatida</taxon>
        <taxon>Brachypylina</taxon>
        <taxon>Oppioidea</taxon>
        <taxon>Oppiidae</taxon>
        <taxon>Medioppia</taxon>
    </lineage>
</organism>
<evidence type="ECO:0000256" key="7">
    <source>
        <dbReference type="ARBA" id="ARBA00023170"/>
    </source>
</evidence>
<keyword evidence="6" id="KW-0804">Transcription</keyword>
<keyword evidence="2" id="KW-0863">Zinc-finger</keyword>
<dbReference type="PROSITE" id="PS51030">
    <property type="entry name" value="NUCLEAR_REC_DBD_2"/>
    <property type="match status" value="1"/>
</dbReference>
<evidence type="ECO:0000256" key="4">
    <source>
        <dbReference type="ARBA" id="ARBA00023015"/>
    </source>
</evidence>
<dbReference type="Proteomes" id="UP000759131">
    <property type="component" value="Unassembled WGS sequence"/>
</dbReference>
<dbReference type="InterPro" id="IPR001628">
    <property type="entry name" value="Znf_hrmn_rcpt"/>
</dbReference>
<evidence type="ECO:0000259" key="9">
    <source>
        <dbReference type="PROSITE" id="PS51030"/>
    </source>
</evidence>
<accession>A0A7R9KEJ4</accession>
<dbReference type="SUPFAM" id="SSF48508">
    <property type="entry name" value="Nuclear receptor ligand-binding domain"/>
    <property type="match status" value="1"/>
</dbReference>
<sequence length="152" mass="17330">MYELRQKCRFDGNCIIDVKSRKNCMTCRMKKCIKMGMKKEFVINHNPNDSENTNISDSISDTTSSLSNNTISLSNDTFDEIIGDNQSNEVTIYSNSRFSDLETNRLTEVVVSAQLALIKYGCMEILVLRYSILDWAGNRTELITLRVVDANH</sequence>
<feature type="domain" description="Nuclear receptor" evidence="9">
    <location>
        <begin position="1"/>
        <end position="44"/>
    </location>
</feature>
<dbReference type="Pfam" id="PF00105">
    <property type="entry name" value="zf-C4"/>
    <property type="match status" value="1"/>
</dbReference>
<dbReference type="InterPro" id="IPR013088">
    <property type="entry name" value="Znf_NHR/GATA"/>
</dbReference>
<dbReference type="Gene3D" id="3.30.50.10">
    <property type="entry name" value="Erythroid Transcription Factor GATA-1, subunit A"/>
    <property type="match status" value="1"/>
</dbReference>
<dbReference type="InterPro" id="IPR035500">
    <property type="entry name" value="NHR-like_dom_sf"/>
</dbReference>
<keyword evidence="1" id="KW-0479">Metal-binding</keyword>
<keyword evidence="5" id="KW-0238">DNA-binding</keyword>
<evidence type="ECO:0000256" key="5">
    <source>
        <dbReference type="ARBA" id="ARBA00023125"/>
    </source>
</evidence>
<evidence type="ECO:0000256" key="6">
    <source>
        <dbReference type="ARBA" id="ARBA00023163"/>
    </source>
</evidence>
<keyword evidence="3" id="KW-0862">Zinc</keyword>
<dbReference type="EMBL" id="OC855277">
    <property type="protein sequence ID" value="CAD7621655.1"/>
    <property type="molecule type" value="Genomic_DNA"/>
</dbReference>
<dbReference type="GO" id="GO:0000978">
    <property type="term" value="F:RNA polymerase II cis-regulatory region sequence-specific DNA binding"/>
    <property type="evidence" value="ECO:0007669"/>
    <property type="project" value="TreeGrafter"/>
</dbReference>
<keyword evidence="8" id="KW-0539">Nucleus</keyword>
<evidence type="ECO:0000313" key="10">
    <source>
        <dbReference type="EMBL" id="CAD7621655.1"/>
    </source>
</evidence>
<dbReference type="GO" id="GO:0030154">
    <property type="term" value="P:cell differentiation"/>
    <property type="evidence" value="ECO:0007669"/>
    <property type="project" value="TreeGrafter"/>
</dbReference>
<dbReference type="OrthoDB" id="6352325at2759"/>
<keyword evidence="4" id="KW-0805">Transcription regulation</keyword>